<sequence>MPHKRAKRSVRDADRLAKGYNNAPSSASLRDDTPKGASRIFNAMKVQAAFRAAGRKTSEDTGERSKGKRKAAEATSDEPASKKQAANKKDGDGKGKLGKDGLPKIGQYESLGDYNRRIEALLRPKVSAAIKSAEHAKGQMVRDALDAKELRKAIAQGKMPAGSTVDDLKDAKTKASGAKHKKDGAGDDEGEALKPNRPEVQFAEASQRRRVNDVVQAPPQLPKMRLAIKKDVGAGATGSAWGATGRTPLSAAQKRILDTERERVVGLYRDMKAKKEAEREAERSGKGKGKK</sequence>
<feature type="compositionally biased region" description="Basic and acidic residues" evidence="1">
    <location>
        <begin position="269"/>
        <end position="285"/>
    </location>
</feature>
<proteinExistence type="predicted"/>
<feature type="compositionally biased region" description="Basic and acidic residues" evidence="1">
    <location>
        <begin position="56"/>
        <end position="65"/>
    </location>
</feature>
<reference evidence="2 3" key="1">
    <citation type="submission" date="2018-11" db="EMBL/GenBank/DDBJ databases">
        <title>Genome sequence of Apiotrichum porosum DSM 27194.</title>
        <authorList>
            <person name="Aliyu H."/>
            <person name="Gorte O."/>
            <person name="Ochsenreither K."/>
        </authorList>
    </citation>
    <scope>NUCLEOTIDE SEQUENCE [LARGE SCALE GENOMIC DNA]</scope>
    <source>
        <strain evidence="2 3">DSM 27194</strain>
    </source>
</reference>
<feature type="compositionally biased region" description="Basic and acidic residues" evidence="1">
    <location>
        <begin position="87"/>
        <end position="102"/>
    </location>
</feature>
<evidence type="ECO:0000256" key="1">
    <source>
        <dbReference type="SAM" id="MobiDB-lite"/>
    </source>
</evidence>
<dbReference type="GeneID" id="39590503"/>
<dbReference type="Proteomes" id="UP000279236">
    <property type="component" value="Unassembled WGS sequence"/>
</dbReference>
<gene>
    <name evidence="2" type="ORF">EHS24_005960</name>
</gene>
<evidence type="ECO:0000313" key="2">
    <source>
        <dbReference type="EMBL" id="RSH84439.1"/>
    </source>
</evidence>
<feature type="region of interest" description="Disordered" evidence="1">
    <location>
        <begin position="269"/>
        <end position="291"/>
    </location>
</feature>
<comment type="caution">
    <text evidence="2">The sequence shown here is derived from an EMBL/GenBank/DDBJ whole genome shotgun (WGS) entry which is preliminary data.</text>
</comment>
<feature type="region of interest" description="Disordered" evidence="1">
    <location>
        <begin position="1"/>
        <end position="109"/>
    </location>
</feature>
<name>A0A427Y021_9TREE</name>
<protein>
    <submittedName>
        <fullName evidence="2">Uncharacterized protein</fullName>
    </submittedName>
</protein>
<keyword evidence="3" id="KW-1185">Reference proteome</keyword>
<dbReference type="OrthoDB" id="5876637at2759"/>
<dbReference type="RefSeq" id="XP_028477887.1">
    <property type="nucleotide sequence ID" value="XM_028621435.1"/>
</dbReference>
<dbReference type="EMBL" id="RSCE01000003">
    <property type="protein sequence ID" value="RSH84439.1"/>
    <property type="molecule type" value="Genomic_DNA"/>
</dbReference>
<evidence type="ECO:0000313" key="3">
    <source>
        <dbReference type="Proteomes" id="UP000279236"/>
    </source>
</evidence>
<accession>A0A427Y021</accession>
<feature type="region of interest" description="Disordered" evidence="1">
    <location>
        <begin position="156"/>
        <end position="217"/>
    </location>
</feature>
<dbReference type="STRING" id="105984.A0A427Y021"/>
<dbReference type="AlphaFoldDB" id="A0A427Y021"/>
<organism evidence="2 3">
    <name type="scientific">Apiotrichum porosum</name>
    <dbReference type="NCBI Taxonomy" id="105984"/>
    <lineage>
        <taxon>Eukaryota</taxon>
        <taxon>Fungi</taxon>
        <taxon>Dikarya</taxon>
        <taxon>Basidiomycota</taxon>
        <taxon>Agaricomycotina</taxon>
        <taxon>Tremellomycetes</taxon>
        <taxon>Trichosporonales</taxon>
        <taxon>Trichosporonaceae</taxon>
        <taxon>Apiotrichum</taxon>
    </lineage>
</organism>